<keyword evidence="4" id="KW-1185">Reference proteome</keyword>
<dbReference type="AlphaFoldDB" id="A0AAV1S9A5"/>
<keyword evidence="1" id="KW-0732">Signal</keyword>
<dbReference type="PROSITE" id="PS51352">
    <property type="entry name" value="THIOREDOXIN_2"/>
    <property type="match status" value="1"/>
</dbReference>
<dbReference type="PANTHER" id="PTHR43640">
    <property type="entry name" value="OS07G0260300 PROTEIN"/>
    <property type="match status" value="1"/>
</dbReference>
<gene>
    <name evidence="3" type="ORF">DCAF_LOCUS19501</name>
</gene>
<reference evidence="3 4" key="1">
    <citation type="submission" date="2024-01" db="EMBL/GenBank/DDBJ databases">
        <authorList>
            <person name="Waweru B."/>
        </authorList>
    </citation>
    <scope>NUCLEOTIDE SEQUENCE [LARGE SCALE GENOMIC DNA]</scope>
</reference>
<evidence type="ECO:0000256" key="1">
    <source>
        <dbReference type="SAM" id="SignalP"/>
    </source>
</evidence>
<evidence type="ECO:0000313" key="4">
    <source>
        <dbReference type="Proteomes" id="UP001314170"/>
    </source>
</evidence>
<dbReference type="GO" id="GO:0016491">
    <property type="term" value="F:oxidoreductase activity"/>
    <property type="evidence" value="ECO:0007669"/>
    <property type="project" value="InterPro"/>
</dbReference>
<sequence>MAITSTALNLASIAGGARACLFSHLAGTLAKTNISTTSFASSKWICSSKMVLNPLQRGCAKNKTVPARKLQVRAARTESEGVSLGFRAPNFELPEPLTGKTWKLEDFEPYPALLVMFICNHCPFVKHLKKDIAKLTNFYMKKGLAVAAISSNSVATHPQDGPELMAEEAKILSYPFPYLYDESQEVAQDFGAVCTPEFFLFKKDGRRPFELVYHGQFDDSRPSNNVPITGRDLSLAIDCVLSGQPVSPVQKPSVGCSIKWHPGAKIMNSLVTTAVSFLCLQCSNSSLESFQVQKARFS</sequence>
<evidence type="ECO:0000313" key="3">
    <source>
        <dbReference type="EMBL" id="CAK7346823.1"/>
    </source>
</evidence>
<dbReference type="GO" id="GO:0016209">
    <property type="term" value="F:antioxidant activity"/>
    <property type="evidence" value="ECO:0007669"/>
    <property type="project" value="InterPro"/>
</dbReference>
<accession>A0AAV1S9A5</accession>
<protein>
    <recommendedName>
        <fullName evidence="2">Thioredoxin domain-containing protein</fullName>
    </recommendedName>
</protein>
<name>A0AAV1S9A5_9ROSI</name>
<proteinExistence type="predicted"/>
<dbReference type="Proteomes" id="UP001314170">
    <property type="component" value="Unassembled WGS sequence"/>
</dbReference>
<dbReference type="InterPro" id="IPR000866">
    <property type="entry name" value="AhpC/TSA"/>
</dbReference>
<organism evidence="3 4">
    <name type="scientific">Dovyalis caffra</name>
    <dbReference type="NCBI Taxonomy" id="77055"/>
    <lineage>
        <taxon>Eukaryota</taxon>
        <taxon>Viridiplantae</taxon>
        <taxon>Streptophyta</taxon>
        <taxon>Embryophyta</taxon>
        <taxon>Tracheophyta</taxon>
        <taxon>Spermatophyta</taxon>
        <taxon>Magnoliopsida</taxon>
        <taxon>eudicotyledons</taxon>
        <taxon>Gunneridae</taxon>
        <taxon>Pentapetalae</taxon>
        <taxon>rosids</taxon>
        <taxon>fabids</taxon>
        <taxon>Malpighiales</taxon>
        <taxon>Salicaceae</taxon>
        <taxon>Flacourtieae</taxon>
        <taxon>Dovyalis</taxon>
    </lineage>
</organism>
<dbReference type="SUPFAM" id="SSF52833">
    <property type="entry name" value="Thioredoxin-like"/>
    <property type="match status" value="1"/>
</dbReference>
<feature type="chain" id="PRO_5043606572" description="Thioredoxin domain-containing protein" evidence="1">
    <location>
        <begin position="20"/>
        <end position="298"/>
    </location>
</feature>
<evidence type="ECO:0000259" key="2">
    <source>
        <dbReference type="PROSITE" id="PS51352"/>
    </source>
</evidence>
<comment type="caution">
    <text evidence="3">The sequence shown here is derived from an EMBL/GenBank/DDBJ whole genome shotgun (WGS) entry which is preliminary data.</text>
</comment>
<feature type="domain" description="Thioredoxin" evidence="2">
    <location>
        <begin position="82"/>
        <end position="242"/>
    </location>
</feature>
<feature type="signal peptide" evidence="1">
    <location>
        <begin position="1"/>
        <end position="19"/>
    </location>
</feature>
<dbReference type="InterPro" id="IPR047262">
    <property type="entry name" value="PRX-like1"/>
</dbReference>
<dbReference type="InterPro" id="IPR013766">
    <property type="entry name" value="Thioredoxin_domain"/>
</dbReference>
<dbReference type="InterPro" id="IPR036249">
    <property type="entry name" value="Thioredoxin-like_sf"/>
</dbReference>
<dbReference type="PANTHER" id="PTHR43640:SF1">
    <property type="entry name" value="THIOREDOXIN-DEPENDENT PEROXIREDOXIN"/>
    <property type="match status" value="1"/>
</dbReference>
<dbReference type="Gene3D" id="3.40.30.10">
    <property type="entry name" value="Glutaredoxin"/>
    <property type="match status" value="1"/>
</dbReference>
<dbReference type="EMBL" id="CAWUPB010001173">
    <property type="protein sequence ID" value="CAK7346823.1"/>
    <property type="molecule type" value="Genomic_DNA"/>
</dbReference>
<dbReference type="Pfam" id="PF00578">
    <property type="entry name" value="AhpC-TSA"/>
    <property type="match status" value="1"/>
</dbReference>
<dbReference type="CDD" id="cd02969">
    <property type="entry name" value="PRX_like1"/>
    <property type="match status" value="1"/>
</dbReference>